<name>A0ABW3JA72_9HYPH</name>
<evidence type="ECO:0000313" key="2">
    <source>
        <dbReference type="EMBL" id="MFD0987181.1"/>
    </source>
</evidence>
<keyword evidence="1" id="KW-0812">Transmembrane</keyword>
<feature type="transmembrane region" description="Helical" evidence="1">
    <location>
        <begin position="182"/>
        <end position="203"/>
    </location>
</feature>
<dbReference type="RefSeq" id="WP_379088679.1">
    <property type="nucleotide sequence ID" value="NZ_JBHTJO010000001.1"/>
</dbReference>
<accession>A0ABW3JA72</accession>
<protein>
    <submittedName>
        <fullName evidence="2">DUF2232 domain-containing protein</fullName>
    </submittedName>
</protein>
<evidence type="ECO:0000313" key="3">
    <source>
        <dbReference type="Proteomes" id="UP001597102"/>
    </source>
</evidence>
<feature type="transmembrane region" description="Helical" evidence="1">
    <location>
        <begin position="277"/>
        <end position="302"/>
    </location>
</feature>
<sequence length="319" mass="33050">MPRQYLIGLGAGVISATLVGAAAIAKVLAGILLYLAPLPLCLAGFGWGSRAALVAALAGGLVISLTLGPIAGIVFLIFLGAPFAFFCHLMLLSRPPENQEGANAIAVEWYPTSRLVGWAAVIAGVLATFVIVALGFDDTALHDAIQSELQGATGAALDPKGELLTPENIETLSRTLAQIMPAVFSVGWLTTALLNLWIGGMIVEASGRALRPWPKLDALELPNGIFFALVGSLAACFIPGTIGLVGTAFAGAFLLAFVLQGLAVIHAATRGMSVRGLILAAVYVGIFFFGWPAILVAILGVAEPMLNLRGRTANRNTPD</sequence>
<feature type="transmembrane region" description="Helical" evidence="1">
    <location>
        <begin position="115"/>
        <end position="136"/>
    </location>
</feature>
<comment type="caution">
    <text evidence="2">The sequence shown here is derived from an EMBL/GenBank/DDBJ whole genome shotgun (WGS) entry which is preliminary data.</text>
</comment>
<dbReference type="InterPro" id="IPR018710">
    <property type="entry name" value="DUF2232"/>
</dbReference>
<feature type="transmembrane region" description="Helical" evidence="1">
    <location>
        <begin position="248"/>
        <end position="265"/>
    </location>
</feature>
<keyword evidence="1" id="KW-1133">Transmembrane helix</keyword>
<proteinExistence type="predicted"/>
<keyword evidence="3" id="KW-1185">Reference proteome</keyword>
<gene>
    <name evidence="2" type="ORF">ACFQ2F_08730</name>
</gene>
<dbReference type="Proteomes" id="UP001597102">
    <property type="component" value="Unassembled WGS sequence"/>
</dbReference>
<feature type="transmembrane region" description="Helical" evidence="1">
    <location>
        <begin position="6"/>
        <end position="35"/>
    </location>
</feature>
<reference evidence="3" key="1">
    <citation type="journal article" date="2019" name="Int. J. Syst. Evol. Microbiol.">
        <title>The Global Catalogue of Microorganisms (GCM) 10K type strain sequencing project: providing services to taxonomists for standard genome sequencing and annotation.</title>
        <authorList>
            <consortium name="The Broad Institute Genomics Platform"/>
            <consortium name="The Broad Institute Genome Sequencing Center for Infectious Disease"/>
            <person name="Wu L."/>
            <person name="Ma J."/>
        </authorList>
    </citation>
    <scope>NUCLEOTIDE SEQUENCE [LARGE SCALE GENOMIC DNA]</scope>
    <source>
        <strain evidence="3">CCUG 61697</strain>
    </source>
</reference>
<feature type="transmembrane region" description="Helical" evidence="1">
    <location>
        <begin position="224"/>
        <end position="242"/>
    </location>
</feature>
<evidence type="ECO:0000256" key="1">
    <source>
        <dbReference type="SAM" id="Phobius"/>
    </source>
</evidence>
<keyword evidence="1" id="KW-0472">Membrane</keyword>
<dbReference type="EMBL" id="JBHTJO010000001">
    <property type="protein sequence ID" value="MFD0987181.1"/>
    <property type="molecule type" value="Genomic_DNA"/>
</dbReference>
<dbReference type="Pfam" id="PF09991">
    <property type="entry name" value="DUF2232"/>
    <property type="match status" value="1"/>
</dbReference>
<organism evidence="2 3">
    <name type="scientific">Methyloligella solikamskensis</name>
    <dbReference type="NCBI Taxonomy" id="1177756"/>
    <lineage>
        <taxon>Bacteria</taxon>
        <taxon>Pseudomonadati</taxon>
        <taxon>Pseudomonadota</taxon>
        <taxon>Alphaproteobacteria</taxon>
        <taxon>Hyphomicrobiales</taxon>
        <taxon>Hyphomicrobiaceae</taxon>
        <taxon>Methyloligella</taxon>
    </lineage>
</organism>